<evidence type="ECO:0000256" key="1">
    <source>
        <dbReference type="ARBA" id="ARBA00007277"/>
    </source>
</evidence>
<accession>A0ABX7T2A2</accession>
<keyword evidence="4" id="KW-0319">Glycerol metabolism</keyword>
<dbReference type="InterPro" id="IPR030395">
    <property type="entry name" value="GP_PDE_dom"/>
</dbReference>
<evidence type="ECO:0000259" key="8">
    <source>
        <dbReference type="PROSITE" id="PS51704"/>
    </source>
</evidence>
<gene>
    <name evidence="9" type="ORF">J4G78_16070</name>
</gene>
<comment type="similarity">
    <text evidence="1">Belongs to the glycerophosphoryl diester phosphodiesterase family.</text>
</comment>
<dbReference type="Gene3D" id="3.20.20.190">
    <property type="entry name" value="Phosphatidylinositol (PI) phosphodiesterase"/>
    <property type="match status" value="1"/>
</dbReference>
<dbReference type="CDD" id="cd08602">
    <property type="entry name" value="GDPD_ScGlpQ1_like"/>
    <property type="match status" value="1"/>
</dbReference>
<evidence type="ECO:0000313" key="10">
    <source>
        <dbReference type="Proteomes" id="UP000663923"/>
    </source>
</evidence>
<reference evidence="9 10" key="1">
    <citation type="submission" date="2021-03" db="EMBL/GenBank/DDBJ databases">
        <title>Complete genome of Parasphingorhabdus_sp.JHSY0214.</title>
        <authorList>
            <person name="Yoo J.H."/>
            <person name="Bae J.W."/>
        </authorList>
    </citation>
    <scope>NUCLEOTIDE SEQUENCE [LARGE SCALE GENOMIC DNA]</scope>
    <source>
        <strain evidence="9 10">JHSY0214</strain>
    </source>
</reference>
<dbReference type="EMBL" id="CP071794">
    <property type="protein sequence ID" value="QTD55690.1"/>
    <property type="molecule type" value="Genomic_DNA"/>
</dbReference>
<comment type="catalytic activity">
    <reaction evidence="6">
        <text>a sn-glycero-3-phosphodiester + H2O = an alcohol + sn-glycerol 3-phosphate + H(+)</text>
        <dbReference type="Rhea" id="RHEA:12969"/>
        <dbReference type="ChEBI" id="CHEBI:15377"/>
        <dbReference type="ChEBI" id="CHEBI:15378"/>
        <dbReference type="ChEBI" id="CHEBI:30879"/>
        <dbReference type="ChEBI" id="CHEBI:57597"/>
        <dbReference type="ChEBI" id="CHEBI:83408"/>
        <dbReference type="EC" id="3.1.4.46"/>
    </reaction>
</comment>
<dbReference type="InterPro" id="IPR017946">
    <property type="entry name" value="PLC-like_Pdiesterase_TIM-brl"/>
</dbReference>
<evidence type="ECO:0000256" key="2">
    <source>
        <dbReference type="ARBA" id="ARBA00012247"/>
    </source>
</evidence>
<dbReference type="PROSITE" id="PS51704">
    <property type="entry name" value="GP_PDE"/>
    <property type="match status" value="1"/>
</dbReference>
<dbReference type="PROSITE" id="PS51257">
    <property type="entry name" value="PROKAR_LIPOPROTEIN"/>
    <property type="match status" value="1"/>
</dbReference>
<dbReference type="SUPFAM" id="SSF51695">
    <property type="entry name" value="PLC-like phosphodiesterases"/>
    <property type="match status" value="1"/>
</dbReference>
<evidence type="ECO:0000256" key="4">
    <source>
        <dbReference type="ARBA" id="ARBA00022798"/>
    </source>
</evidence>
<organism evidence="9 10">
    <name type="scientific">Parasphingorhabdus cellanae</name>
    <dbReference type="NCBI Taxonomy" id="2806553"/>
    <lineage>
        <taxon>Bacteria</taxon>
        <taxon>Pseudomonadati</taxon>
        <taxon>Pseudomonadota</taxon>
        <taxon>Alphaproteobacteria</taxon>
        <taxon>Sphingomonadales</taxon>
        <taxon>Sphingomonadaceae</taxon>
        <taxon>Parasphingorhabdus</taxon>
    </lineage>
</organism>
<keyword evidence="5" id="KW-0378">Hydrolase</keyword>
<dbReference type="Proteomes" id="UP000663923">
    <property type="component" value="Chromosome"/>
</dbReference>
<keyword evidence="3 7" id="KW-0732">Signal</keyword>
<feature type="signal peptide" evidence="7">
    <location>
        <begin position="1"/>
        <end position="19"/>
    </location>
</feature>
<evidence type="ECO:0000313" key="9">
    <source>
        <dbReference type="EMBL" id="QTD55690.1"/>
    </source>
</evidence>
<name>A0ABX7T2A2_9SPHN</name>
<keyword evidence="10" id="KW-1185">Reference proteome</keyword>
<feature type="domain" description="GP-PDE" evidence="8">
    <location>
        <begin position="43"/>
        <end position="364"/>
    </location>
</feature>
<dbReference type="EC" id="3.1.4.46" evidence="2"/>
<evidence type="ECO:0000256" key="3">
    <source>
        <dbReference type="ARBA" id="ARBA00022729"/>
    </source>
</evidence>
<protein>
    <recommendedName>
        <fullName evidence="2">glycerophosphodiester phosphodiesterase</fullName>
        <ecNumber evidence="2">3.1.4.46</ecNumber>
    </recommendedName>
</protein>
<sequence>MFRRILLTLSLLAAVGACSTEIQHSKDSKVNVRAVPTLSGETPIVIAHRGASGNVIEHTLEAYQRGIDDGADFIEPDLVLTKDGVLVARHENEISGTTNVAQKPEFADRKTTKIIDGRGYTGWFTEDFTLAELKTLRAKERLPELRPANAQYDGDFAIPTFEEILQLLKEHEAKAGERIGVYPETKHPSYFTSIGLAHQGALLELLNKYGFDGADDPVFIQSFEVGNLQQLATKTKIRLVQLVADQGGPPDRNDLSYANMVTPAGLAEIAKYASGLGPSKSLIIGRDAQERLGQPSSLVADAHEAGLVVHPWTFRIENVFLPSEFKGGYTDSANGDVKAEIKAYLATGIDGLFSDNPREAALAVDQFGTE</sequence>
<evidence type="ECO:0000256" key="5">
    <source>
        <dbReference type="ARBA" id="ARBA00022801"/>
    </source>
</evidence>
<evidence type="ECO:0000256" key="7">
    <source>
        <dbReference type="SAM" id="SignalP"/>
    </source>
</evidence>
<dbReference type="PANTHER" id="PTHR43620:SF7">
    <property type="entry name" value="GLYCEROPHOSPHODIESTER PHOSPHODIESTERASE GDPD5-RELATED"/>
    <property type="match status" value="1"/>
</dbReference>
<proteinExistence type="inferred from homology"/>
<dbReference type="Pfam" id="PF03009">
    <property type="entry name" value="GDPD"/>
    <property type="match status" value="1"/>
</dbReference>
<dbReference type="PANTHER" id="PTHR43620">
    <property type="entry name" value="GLYCEROPHOSPHORYL DIESTER PHOSPHODIESTERASE"/>
    <property type="match status" value="1"/>
</dbReference>
<evidence type="ECO:0000256" key="6">
    <source>
        <dbReference type="ARBA" id="ARBA00047512"/>
    </source>
</evidence>
<feature type="chain" id="PRO_5046798431" description="glycerophosphodiester phosphodiesterase" evidence="7">
    <location>
        <begin position="20"/>
        <end position="370"/>
    </location>
</feature>